<keyword evidence="16 22" id="KW-0472">Membrane</keyword>
<dbReference type="InterPro" id="IPR003591">
    <property type="entry name" value="Leu-rich_rpt_typical-subtyp"/>
</dbReference>
<evidence type="ECO:0000256" key="12">
    <source>
        <dbReference type="ARBA" id="ARBA00022741"/>
    </source>
</evidence>
<dbReference type="Gene3D" id="3.30.200.20">
    <property type="entry name" value="Phosphorylase Kinase, domain 1"/>
    <property type="match status" value="1"/>
</dbReference>
<dbReference type="PANTHER" id="PTHR48056">
    <property type="entry name" value="LRR RECEPTOR-LIKE SERINE/THREONINE-PROTEIN KINASE-RELATED"/>
    <property type="match status" value="1"/>
</dbReference>
<keyword evidence="7" id="KW-0433">Leucine-rich repeat</keyword>
<dbReference type="EMBL" id="JANQDX010000011">
    <property type="protein sequence ID" value="KAL0916726.1"/>
    <property type="molecule type" value="Genomic_DNA"/>
</dbReference>
<organism evidence="25 26">
    <name type="scientific">Dendrobium thyrsiflorum</name>
    <name type="common">Pinecone-like raceme dendrobium</name>
    <name type="synonym">Orchid</name>
    <dbReference type="NCBI Taxonomy" id="117978"/>
    <lineage>
        <taxon>Eukaryota</taxon>
        <taxon>Viridiplantae</taxon>
        <taxon>Streptophyta</taxon>
        <taxon>Embryophyta</taxon>
        <taxon>Tracheophyta</taxon>
        <taxon>Spermatophyta</taxon>
        <taxon>Magnoliopsida</taxon>
        <taxon>Liliopsida</taxon>
        <taxon>Asparagales</taxon>
        <taxon>Orchidaceae</taxon>
        <taxon>Epidendroideae</taxon>
        <taxon>Malaxideae</taxon>
        <taxon>Dendrobiinae</taxon>
        <taxon>Dendrobium</taxon>
    </lineage>
</organism>
<evidence type="ECO:0000256" key="7">
    <source>
        <dbReference type="ARBA" id="ARBA00022614"/>
    </source>
</evidence>
<dbReference type="PROSITE" id="PS00107">
    <property type="entry name" value="PROTEIN_KINASE_ATP"/>
    <property type="match status" value="1"/>
</dbReference>
<feature type="binding site" evidence="21">
    <location>
        <position position="700"/>
    </location>
    <ligand>
        <name>ATP</name>
        <dbReference type="ChEBI" id="CHEBI:30616"/>
    </ligand>
</feature>
<evidence type="ECO:0000256" key="22">
    <source>
        <dbReference type="SAM" id="Phobius"/>
    </source>
</evidence>
<dbReference type="InterPro" id="IPR011009">
    <property type="entry name" value="Kinase-like_dom_sf"/>
</dbReference>
<evidence type="ECO:0000313" key="26">
    <source>
        <dbReference type="Proteomes" id="UP001552299"/>
    </source>
</evidence>
<dbReference type="SUPFAM" id="SSF52047">
    <property type="entry name" value="RNI-like"/>
    <property type="match status" value="1"/>
</dbReference>
<evidence type="ECO:0000256" key="20">
    <source>
        <dbReference type="ARBA" id="ARBA00048679"/>
    </source>
</evidence>
<dbReference type="Pfam" id="PF08263">
    <property type="entry name" value="LRRNT_2"/>
    <property type="match status" value="1"/>
</dbReference>
<dbReference type="GO" id="GO:0005524">
    <property type="term" value="F:ATP binding"/>
    <property type="evidence" value="ECO:0007669"/>
    <property type="project" value="UniProtKB-UniRule"/>
</dbReference>
<keyword evidence="11" id="KW-0677">Repeat</keyword>
<dbReference type="SUPFAM" id="SSF52058">
    <property type="entry name" value="L domain-like"/>
    <property type="match status" value="1"/>
</dbReference>
<evidence type="ECO:0000256" key="8">
    <source>
        <dbReference type="ARBA" id="ARBA00022679"/>
    </source>
</evidence>
<dbReference type="InterPro" id="IPR008271">
    <property type="entry name" value="Ser/Thr_kinase_AS"/>
</dbReference>
<dbReference type="PROSITE" id="PS00108">
    <property type="entry name" value="PROTEIN_KINASE_ST"/>
    <property type="match status" value="1"/>
</dbReference>
<evidence type="ECO:0000256" key="4">
    <source>
        <dbReference type="ARBA" id="ARBA00022475"/>
    </source>
</evidence>
<comment type="similarity">
    <text evidence="2">Belongs to the protein kinase superfamily. Ser/Thr protein kinase family.</text>
</comment>
<dbReference type="InterPro" id="IPR017441">
    <property type="entry name" value="Protein_kinase_ATP_BS"/>
</dbReference>
<dbReference type="InterPro" id="IPR050647">
    <property type="entry name" value="Plant_LRR-RLKs"/>
</dbReference>
<dbReference type="FunFam" id="3.80.10.10:FF:000383">
    <property type="entry name" value="Leucine-rich repeat receptor protein kinase EMS1"/>
    <property type="match status" value="2"/>
</dbReference>
<dbReference type="InterPro" id="IPR013210">
    <property type="entry name" value="LRR_N_plant-typ"/>
</dbReference>
<name>A0ABD0UVN5_DENTH</name>
<feature type="signal peptide" evidence="23">
    <location>
        <begin position="1"/>
        <end position="30"/>
    </location>
</feature>
<keyword evidence="13" id="KW-0418">Kinase</keyword>
<dbReference type="PRINTS" id="PR00019">
    <property type="entry name" value="LEURICHRPT"/>
</dbReference>
<evidence type="ECO:0000256" key="18">
    <source>
        <dbReference type="ARBA" id="ARBA00023180"/>
    </source>
</evidence>
<feature type="domain" description="Protein kinase" evidence="24">
    <location>
        <begin position="672"/>
        <end position="968"/>
    </location>
</feature>
<evidence type="ECO:0000256" key="11">
    <source>
        <dbReference type="ARBA" id="ARBA00022737"/>
    </source>
</evidence>
<comment type="caution">
    <text evidence="25">The sequence shown here is derived from an EMBL/GenBank/DDBJ whole genome shotgun (WGS) entry which is preliminary data.</text>
</comment>
<dbReference type="Proteomes" id="UP001552299">
    <property type="component" value="Unassembled WGS sequence"/>
</dbReference>
<dbReference type="Gene3D" id="1.10.510.10">
    <property type="entry name" value="Transferase(Phosphotransferase) domain 1"/>
    <property type="match status" value="1"/>
</dbReference>
<keyword evidence="15 22" id="KW-1133">Transmembrane helix</keyword>
<dbReference type="CDD" id="cd14066">
    <property type="entry name" value="STKc_IRAK"/>
    <property type="match status" value="1"/>
</dbReference>
<evidence type="ECO:0000256" key="17">
    <source>
        <dbReference type="ARBA" id="ARBA00023170"/>
    </source>
</evidence>
<dbReference type="SMART" id="SM00220">
    <property type="entry name" value="S_TKc"/>
    <property type="match status" value="1"/>
</dbReference>
<dbReference type="FunFam" id="3.80.10.10:FF:000129">
    <property type="entry name" value="Leucine-rich repeat receptor-like kinase"/>
    <property type="match status" value="1"/>
</dbReference>
<dbReference type="FunFam" id="3.30.200.20:FF:000543">
    <property type="entry name" value="Putative leucine-rich repeat receptor-like serine/threonine-protein kinase"/>
    <property type="match status" value="1"/>
</dbReference>
<dbReference type="FunFam" id="3.80.10.10:FF:000095">
    <property type="entry name" value="LRR receptor-like serine/threonine-protein kinase GSO1"/>
    <property type="match status" value="1"/>
</dbReference>
<accession>A0ABD0UVN5</accession>
<dbReference type="InterPro" id="IPR000719">
    <property type="entry name" value="Prot_kinase_dom"/>
</dbReference>
<comment type="catalytic activity">
    <reaction evidence="19">
        <text>L-threonyl-[protein] + ATP = O-phospho-L-threonyl-[protein] + ADP + H(+)</text>
        <dbReference type="Rhea" id="RHEA:46608"/>
        <dbReference type="Rhea" id="RHEA-COMP:11060"/>
        <dbReference type="Rhea" id="RHEA-COMP:11605"/>
        <dbReference type="ChEBI" id="CHEBI:15378"/>
        <dbReference type="ChEBI" id="CHEBI:30013"/>
        <dbReference type="ChEBI" id="CHEBI:30616"/>
        <dbReference type="ChEBI" id="CHEBI:61977"/>
        <dbReference type="ChEBI" id="CHEBI:456216"/>
        <dbReference type="EC" id="2.7.11.1"/>
    </reaction>
</comment>
<keyword evidence="8" id="KW-0808">Transferase</keyword>
<keyword evidence="17" id="KW-0675">Receptor</keyword>
<evidence type="ECO:0000256" key="10">
    <source>
        <dbReference type="ARBA" id="ARBA00022729"/>
    </source>
</evidence>
<keyword evidence="6" id="KW-0597">Phosphoprotein</keyword>
<protein>
    <recommendedName>
        <fullName evidence="3">non-specific serine/threonine protein kinase</fullName>
        <ecNumber evidence="3">2.7.11.1</ecNumber>
    </recommendedName>
</protein>
<comment type="catalytic activity">
    <reaction evidence="20">
        <text>L-seryl-[protein] + ATP = O-phospho-L-seryl-[protein] + ADP + H(+)</text>
        <dbReference type="Rhea" id="RHEA:17989"/>
        <dbReference type="Rhea" id="RHEA-COMP:9863"/>
        <dbReference type="Rhea" id="RHEA-COMP:11604"/>
        <dbReference type="ChEBI" id="CHEBI:15378"/>
        <dbReference type="ChEBI" id="CHEBI:29999"/>
        <dbReference type="ChEBI" id="CHEBI:30616"/>
        <dbReference type="ChEBI" id="CHEBI:83421"/>
        <dbReference type="ChEBI" id="CHEBI:456216"/>
        <dbReference type="EC" id="2.7.11.1"/>
    </reaction>
</comment>
<evidence type="ECO:0000256" key="6">
    <source>
        <dbReference type="ARBA" id="ARBA00022553"/>
    </source>
</evidence>
<proteinExistence type="inferred from homology"/>
<keyword evidence="18" id="KW-0325">Glycoprotein</keyword>
<keyword evidence="10 23" id="KW-0732">Signal</keyword>
<dbReference type="SMART" id="SM00369">
    <property type="entry name" value="LRR_TYP"/>
    <property type="match status" value="10"/>
</dbReference>
<evidence type="ECO:0000256" key="13">
    <source>
        <dbReference type="ARBA" id="ARBA00022777"/>
    </source>
</evidence>
<feature type="transmembrane region" description="Helical" evidence="22">
    <location>
        <begin position="607"/>
        <end position="628"/>
    </location>
</feature>
<dbReference type="InterPro" id="IPR001611">
    <property type="entry name" value="Leu-rich_rpt"/>
</dbReference>
<dbReference type="PROSITE" id="PS50011">
    <property type="entry name" value="PROTEIN_KINASE_DOM"/>
    <property type="match status" value="1"/>
</dbReference>
<dbReference type="PANTHER" id="PTHR48056:SF89">
    <property type="entry name" value="OS06G0585982 PROTEIN"/>
    <property type="match status" value="1"/>
</dbReference>
<evidence type="ECO:0000256" key="16">
    <source>
        <dbReference type="ARBA" id="ARBA00023136"/>
    </source>
</evidence>
<sequence length="1025" mass="112391">MKASNEFKRIILTRVSLLFFHICMVPPSYACNQPLLINRRGAISIEKAALLEFKSSIRSDPNLVLSNWNRSTNVCDFNGVECDRWRAHVICIILKQTSIGGTITPALANLTELYELDLSDNQLTGHIPPEFSKLRMLNILDLSGNGLNGMIPEALSHLNGLGYLNIRSNLLVGSIPASIFSNCTNLTVVDLSNNSLSGNVPAEVGISLPQLYTLDLYLNNLTGKIPSWLSNSSMLNELDVENNDLSGELPSEMIGKWKIIEFLHLSYTHLTSHSNNTDLDPFFSALSNCSTLKELELAGIDLGGQLPRGLGLNISSLSILNLDSNKIYGSIPPNIEKLRNLTLLNLSSNLIDGVIPKEISHLTSLQRLILSNNILGGAIPQVMGNMSSVGLLDLSNNRFTGEIPESFGNLVEISELYIQKNHLSGHIPSSLGNCISLTRLDLSYNSLSGIIPTTIAGLLKIFLNLSNNQLHGPLPLELSKMEQVEEIDISSNKISGPLIPQLSQCVAVKLINLSHNLLQGPLPKSIGVLHDLEVLDLSNNSLSGEIPQSLNNCTSLKLLNLSNNDFSGLIPSAGIISMFSDLSFLGNPNLYRNFSKKRGKQFHSKRILITVCVVASVLAVTITILFVIKIRQIRKNILNRRDDDLAGVTLPALRSSYPRITYRQLSEATRGFAEAMLIGSGSYGSVYRGILRDETVVAVKVLRLQTGNSTKSFKRECEVLKRIRHRNLIRIITACSLPEFKALVLPFMSNGSLDSRLYSNDHHLDLEQRISILSDIAEGMAYLHHHSPVKVIHCDLKPSNVLLNEDMAALVSDFGISRLVTSVGAGVTIAGPDIAGSSTANMLCGSIGYIAPEYGFGSKATTKRDVYSFGVLVLELLTRKRPTEEMFEGELSLQKWVKNHYHGRSVEMVIDSTLMRTAGNQADEVRRMWEAAISELVELGLLCTQENPFMRPTMLDAADDLDRLKRYLSGDTTATFASSMGMSSTIAEDIMTTQNLLADLEGLFVIDVDCGVKSNNTEKLAAWAA</sequence>
<feature type="transmembrane region" description="Helical" evidence="22">
    <location>
        <begin position="566"/>
        <end position="586"/>
    </location>
</feature>
<dbReference type="AlphaFoldDB" id="A0ABD0UVN5"/>
<evidence type="ECO:0000256" key="5">
    <source>
        <dbReference type="ARBA" id="ARBA00022527"/>
    </source>
</evidence>
<dbReference type="EC" id="2.7.11.1" evidence="3"/>
<keyword evidence="4" id="KW-1003">Cell membrane</keyword>
<dbReference type="Pfam" id="PF13855">
    <property type="entry name" value="LRR_8"/>
    <property type="match status" value="3"/>
</dbReference>
<evidence type="ECO:0000256" key="19">
    <source>
        <dbReference type="ARBA" id="ARBA00047899"/>
    </source>
</evidence>
<dbReference type="Pfam" id="PF00560">
    <property type="entry name" value="LRR_1"/>
    <property type="match status" value="5"/>
</dbReference>
<feature type="chain" id="PRO_5044742946" description="non-specific serine/threonine protein kinase" evidence="23">
    <location>
        <begin position="31"/>
        <end position="1025"/>
    </location>
</feature>
<dbReference type="Pfam" id="PF00069">
    <property type="entry name" value="Pkinase"/>
    <property type="match status" value="1"/>
</dbReference>
<dbReference type="GO" id="GO:0004674">
    <property type="term" value="F:protein serine/threonine kinase activity"/>
    <property type="evidence" value="ECO:0007669"/>
    <property type="project" value="UniProtKB-KW"/>
</dbReference>
<dbReference type="FunFam" id="1.10.510.10:FF:000358">
    <property type="entry name" value="Putative leucine-rich repeat receptor-like serine/threonine-protein kinase"/>
    <property type="match status" value="1"/>
</dbReference>
<evidence type="ECO:0000256" key="23">
    <source>
        <dbReference type="SAM" id="SignalP"/>
    </source>
</evidence>
<evidence type="ECO:0000256" key="2">
    <source>
        <dbReference type="ARBA" id="ARBA00008684"/>
    </source>
</evidence>
<dbReference type="InterPro" id="IPR032675">
    <property type="entry name" value="LRR_dom_sf"/>
</dbReference>
<dbReference type="GO" id="GO:0005886">
    <property type="term" value="C:plasma membrane"/>
    <property type="evidence" value="ECO:0007669"/>
    <property type="project" value="UniProtKB-SubCell"/>
</dbReference>
<evidence type="ECO:0000256" key="14">
    <source>
        <dbReference type="ARBA" id="ARBA00022840"/>
    </source>
</evidence>
<evidence type="ECO:0000259" key="24">
    <source>
        <dbReference type="PROSITE" id="PS50011"/>
    </source>
</evidence>
<keyword evidence="14 21" id="KW-0067">ATP-binding</keyword>
<keyword evidence="5" id="KW-0723">Serine/threonine-protein kinase</keyword>
<evidence type="ECO:0000256" key="3">
    <source>
        <dbReference type="ARBA" id="ARBA00012513"/>
    </source>
</evidence>
<evidence type="ECO:0000313" key="25">
    <source>
        <dbReference type="EMBL" id="KAL0916726.1"/>
    </source>
</evidence>
<dbReference type="Gene3D" id="3.80.10.10">
    <property type="entry name" value="Ribonuclease Inhibitor"/>
    <property type="match status" value="3"/>
</dbReference>
<evidence type="ECO:0000256" key="9">
    <source>
        <dbReference type="ARBA" id="ARBA00022692"/>
    </source>
</evidence>
<evidence type="ECO:0000256" key="1">
    <source>
        <dbReference type="ARBA" id="ARBA00004162"/>
    </source>
</evidence>
<gene>
    <name evidence="25" type="ORF">M5K25_014259</name>
</gene>
<keyword evidence="9 22" id="KW-0812">Transmembrane</keyword>
<evidence type="ECO:0000256" key="21">
    <source>
        <dbReference type="PROSITE-ProRule" id="PRU10141"/>
    </source>
</evidence>
<dbReference type="SUPFAM" id="SSF56112">
    <property type="entry name" value="Protein kinase-like (PK-like)"/>
    <property type="match status" value="1"/>
</dbReference>
<reference evidence="25 26" key="1">
    <citation type="journal article" date="2024" name="Plant Biotechnol. J.">
        <title>Dendrobium thyrsiflorum genome and its molecular insights into genes involved in important horticultural traits.</title>
        <authorList>
            <person name="Chen B."/>
            <person name="Wang J.Y."/>
            <person name="Zheng P.J."/>
            <person name="Li K.L."/>
            <person name="Liang Y.M."/>
            <person name="Chen X.F."/>
            <person name="Zhang C."/>
            <person name="Zhao X."/>
            <person name="He X."/>
            <person name="Zhang G.Q."/>
            <person name="Liu Z.J."/>
            <person name="Xu Q."/>
        </authorList>
    </citation>
    <scope>NUCLEOTIDE SEQUENCE [LARGE SCALE GENOMIC DNA]</scope>
    <source>
        <strain evidence="25">GZMU011</strain>
    </source>
</reference>
<comment type="subcellular location">
    <subcellularLocation>
        <location evidence="1">Cell membrane</location>
        <topology evidence="1">Single-pass membrane protein</topology>
    </subcellularLocation>
</comment>
<keyword evidence="12 21" id="KW-0547">Nucleotide-binding</keyword>
<evidence type="ECO:0000256" key="15">
    <source>
        <dbReference type="ARBA" id="ARBA00022989"/>
    </source>
</evidence>
<keyword evidence="26" id="KW-1185">Reference proteome</keyword>